<dbReference type="AlphaFoldDB" id="A0AAV9F1D8"/>
<name>A0AAV9F1D8_ACOCL</name>
<evidence type="ECO:0000313" key="3">
    <source>
        <dbReference type="EMBL" id="KAK1319835.1"/>
    </source>
</evidence>
<sequence>MLVAKVMAHHLKSACEVLIDEIQSAFLPGRSLQEGFALSQEIITSLHTDRRSGAILKLDFSKAFDRIEWDFPFKILDSHGFLALWVKMIANYIKTAKALVLNNGSLYRFFAINPLSPLLFSLVANVLSRMCKKVEEAGWIKGLSCAIVGGTPVTHLQYADDTMFFAVPSIEVVAGFRIILHYFTLVSGLSINWAKSSIITVNVEQQKAAELAALLGCKIQTLPNKHLGLPLVTRRLLRRDWTPVIERIQRRLGGYPIVCSRSKKPYAAVSFDVAPAETTSAPAWSNGRNYATHARWEPNSNVSSETARRYDSGKSGG</sequence>
<evidence type="ECO:0000259" key="2">
    <source>
        <dbReference type="Pfam" id="PF00078"/>
    </source>
</evidence>
<feature type="region of interest" description="Disordered" evidence="1">
    <location>
        <begin position="295"/>
        <end position="317"/>
    </location>
</feature>
<evidence type="ECO:0000256" key="1">
    <source>
        <dbReference type="SAM" id="MobiDB-lite"/>
    </source>
</evidence>
<proteinExistence type="predicted"/>
<feature type="compositionally biased region" description="Basic and acidic residues" evidence="1">
    <location>
        <begin position="306"/>
        <end position="317"/>
    </location>
</feature>
<dbReference type="PANTHER" id="PTHR19446">
    <property type="entry name" value="REVERSE TRANSCRIPTASES"/>
    <property type="match status" value="1"/>
</dbReference>
<dbReference type="EMBL" id="JAUJYO010000004">
    <property type="protein sequence ID" value="KAK1319835.1"/>
    <property type="molecule type" value="Genomic_DNA"/>
</dbReference>
<dbReference type="InterPro" id="IPR000477">
    <property type="entry name" value="RT_dom"/>
</dbReference>
<feature type="domain" description="Reverse transcriptase" evidence="2">
    <location>
        <begin position="4"/>
        <end position="208"/>
    </location>
</feature>
<reference evidence="3" key="1">
    <citation type="journal article" date="2023" name="Nat. Commun.">
        <title>Diploid and tetraploid genomes of Acorus and the evolution of monocots.</title>
        <authorList>
            <person name="Ma L."/>
            <person name="Liu K.W."/>
            <person name="Li Z."/>
            <person name="Hsiao Y.Y."/>
            <person name="Qi Y."/>
            <person name="Fu T."/>
            <person name="Tang G.D."/>
            <person name="Zhang D."/>
            <person name="Sun W.H."/>
            <person name="Liu D.K."/>
            <person name="Li Y."/>
            <person name="Chen G.Z."/>
            <person name="Liu X.D."/>
            <person name="Liao X.Y."/>
            <person name="Jiang Y.T."/>
            <person name="Yu X."/>
            <person name="Hao Y."/>
            <person name="Huang J."/>
            <person name="Zhao X.W."/>
            <person name="Ke S."/>
            <person name="Chen Y.Y."/>
            <person name="Wu W.L."/>
            <person name="Hsu J.L."/>
            <person name="Lin Y.F."/>
            <person name="Huang M.D."/>
            <person name="Li C.Y."/>
            <person name="Huang L."/>
            <person name="Wang Z.W."/>
            <person name="Zhao X."/>
            <person name="Zhong W.Y."/>
            <person name="Peng D.H."/>
            <person name="Ahmad S."/>
            <person name="Lan S."/>
            <person name="Zhang J.S."/>
            <person name="Tsai W.C."/>
            <person name="Van de Peer Y."/>
            <person name="Liu Z.J."/>
        </authorList>
    </citation>
    <scope>NUCLEOTIDE SEQUENCE</scope>
    <source>
        <strain evidence="3">CP</strain>
    </source>
</reference>
<dbReference type="Proteomes" id="UP001180020">
    <property type="component" value="Unassembled WGS sequence"/>
</dbReference>
<evidence type="ECO:0000313" key="4">
    <source>
        <dbReference type="Proteomes" id="UP001180020"/>
    </source>
</evidence>
<comment type="caution">
    <text evidence="3">The sequence shown here is derived from an EMBL/GenBank/DDBJ whole genome shotgun (WGS) entry which is preliminary data.</text>
</comment>
<keyword evidence="4" id="KW-1185">Reference proteome</keyword>
<protein>
    <recommendedName>
        <fullName evidence="2">Reverse transcriptase domain-containing protein</fullName>
    </recommendedName>
</protein>
<accession>A0AAV9F1D8</accession>
<reference evidence="3" key="2">
    <citation type="submission" date="2023-06" db="EMBL/GenBank/DDBJ databases">
        <authorList>
            <person name="Ma L."/>
            <person name="Liu K.-W."/>
            <person name="Li Z."/>
            <person name="Hsiao Y.-Y."/>
            <person name="Qi Y."/>
            <person name="Fu T."/>
            <person name="Tang G."/>
            <person name="Zhang D."/>
            <person name="Sun W.-H."/>
            <person name="Liu D.-K."/>
            <person name="Li Y."/>
            <person name="Chen G.-Z."/>
            <person name="Liu X.-D."/>
            <person name="Liao X.-Y."/>
            <person name="Jiang Y.-T."/>
            <person name="Yu X."/>
            <person name="Hao Y."/>
            <person name="Huang J."/>
            <person name="Zhao X.-W."/>
            <person name="Ke S."/>
            <person name="Chen Y.-Y."/>
            <person name="Wu W.-L."/>
            <person name="Hsu J.-L."/>
            <person name="Lin Y.-F."/>
            <person name="Huang M.-D."/>
            <person name="Li C.-Y."/>
            <person name="Huang L."/>
            <person name="Wang Z.-W."/>
            <person name="Zhao X."/>
            <person name="Zhong W.-Y."/>
            <person name="Peng D.-H."/>
            <person name="Ahmad S."/>
            <person name="Lan S."/>
            <person name="Zhang J.-S."/>
            <person name="Tsai W.-C."/>
            <person name="Van De Peer Y."/>
            <person name="Liu Z.-J."/>
        </authorList>
    </citation>
    <scope>NUCLEOTIDE SEQUENCE</scope>
    <source>
        <strain evidence="3">CP</strain>
        <tissue evidence="3">Leaves</tissue>
    </source>
</reference>
<dbReference type="CDD" id="cd01650">
    <property type="entry name" value="RT_nLTR_like"/>
    <property type="match status" value="1"/>
</dbReference>
<organism evidence="3 4">
    <name type="scientific">Acorus calamus</name>
    <name type="common">Sweet flag</name>
    <dbReference type="NCBI Taxonomy" id="4465"/>
    <lineage>
        <taxon>Eukaryota</taxon>
        <taxon>Viridiplantae</taxon>
        <taxon>Streptophyta</taxon>
        <taxon>Embryophyta</taxon>
        <taxon>Tracheophyta</taxon>
        <taxon>Spermatophyta</taxon>
        <taxon>Magnoliopsida</taxon>
        <taxon>Liliopsida</taxon>
        <taxon>Acoraceae</taxon>
        <taxon>Acorus</taxon>
    </lineage>
</organism>
<gene>
    <name evidence="3" type="ORF">QJS10_CPB04g01254</name>
</gene>
<dbReference type="Pfam" id="PF00078">
    <property type="entry name" value="RVT_1"/>
    <property type="match status" value="1"/>
</dbReference>